<accession>A0A0R1M8J5</accession>
<evidence type="ECO:0000256" key="1">
    <source>
        <dbReference type="SAM" id="Phobius"/>
    </source>
</evidence>
<dbReference type="PANTHER" id="PTHR38454:SF1">
    <property type="entry name" value="INTEGRAL MEMBRANE PROTEIN"/>
    <property type="match status" value="1"/>
</dbReference>
<organism evidence="2 3">
    <name type="scientific">Liquorilactobacillus oeni DSM 19972</name>
    <dbReference type="NCBI Taxonomy" id="1423777"/>
    <lineage>
        <taxon>Bacteria</taxon>
        <taxon>Bacillati</taxon>
        <taxon>Bacillota</taxon>
        <taxon>Bacilli</taxon>
        <taxon>Lactobacillales</taxon>
        <taxon>Lactobacillaceae</taxon>
        <taxon>Liquorilactobacillus</taxon>
    </lineage>
</organism>
<keyword evidence="1" id="KW-1133">Transmembrane helix</keyword>
<evidence type="ECO:0000313" key="3">
    <source>
        <dbReference type="Proteomes" id="UP000051686"/>
    </source>
</evidence>
<comment type="caution">
    <text evidence="2">The sequence shown here is derived from an EMBL/GenBank/DDBJ whole genome shotgun (WGS) entry which is preliminary data.</text>
</comment>
<feature type="transmembrane region" description="Helical" evidence="1">
    <location>
        <begin position="296"/>
        <end position="314"/>
    </location>
</feature>
<evidence type="ECO:0008006" key="4">
    <source>
        <dbReference type="Google" id="ProtNLM"/>
    </source>
</evidence>
<feature type="transmembrane region" description="Helical" evidence="1">
    <location>
        <begin position="385"/>
        <end position="403"/>
    </location>
</feature>
<feature type="transmembrane region" description="Helical" evidence="1">
    <location>
        <begin position="107"/>
        <end position="129"/>
    </location>
</feature>
<evidence type="ECO:0000313" key="2">
    <source>
        <dbReference type="EMBL" id="KRL04479.1"/>
    </source>
</evidence>
<name>A0A0R1M8J5_9LACO</name>
<dbReference type="Pfam" id="PF09586">
    <property type="entry name" value="YfhO"/>
    <property type="match status" value="2"/>
</dbReference>
<dbReference type="PANTHER" id="PTHR38454">
    <property type="entry name" value="INTEGRAL MEMBRANE PROTEIN-RELATED"/>
    <property type="match status" value="1"/>
</dbReference>
<feature type="transmembrane region" description="Helical" evidence="1">
    <location>
        <begin position="409"/>
        <end position="428"/>
    </location>
</feature>
<dbReference type="PATRIC" id="fig|1423777.3.peg.1661"/>
<feature type="transmembrane region" description="Helical" evidence="1">
    <location>
        <begin position="149"/>
        <end position="172"/>
    </location>
</feature>
<dbReference type="RefSeq" id="WP_057896444.1">
    <property type="nucleotide sequence ID" value="NZ_AZEH01000039.1"/>
</dbReference>
<dbReference type="InterPro" id="IPR018580">
    <property type="entry name" value="Uncharacterised_YfhO"/>
</dbReference>
<feature type="transmembrane region" description="Helical" evidence="1">
    <location>
        <begin position="788"/>
        <end position="807"/>
    </location>
</feature>
<gene>
    <name evidence="2" type="ORF">FD46_GL001609</name>
</gene>
<keyword evidence="1" id="KW-0472">Membrane</keyword>
<dbReference type="STRING" id="1423777.FD46_GL001609"/>
<sequence length="813" mass="92762">MENWEKQRISTFKTYFLAGILPLFLMILVWIVKGIVPFGTNNFLVSDLGTQYIPFLTEMRRQILTGQINAYSFSLGLGDNFFPVAAYYLMSPFNLICLFFRSEQVPLAVEFIILLKISAMGLTFAHYLLQKCPQRKQIWLFATVYALNGFVAMNFYNIMWLDALIWLPLVVLGLERLTLQGKRCLFVISLTIAIFCNYYLGYMIVLFTACYLCYLLGQREHTGKQVIRILLTYFKTLVQVVLLVSCLLLPTFLGMQKTAKTGIKANWFLPLPEFGISFFKQMGVSGSSYLQRLDHAPSVFMGSLVVILAVFYFLDSRCNKKEKKAAFLLLSFLFLSLWLRPLNTIWHLMNRPAGFPYRNSIFLIFFTISLAAERWQLSQHFDKRKMLLVAGIFGSLLLINIVFVPSDYFWVLLSFAGIGLVASALVFLQGRVQNAVLIIVTLAALSANLYGSMAGMKLGNQNSYESSYINIQKKILQADPKKTISYRLLGRGNFFTHAYRQTYNDYNDGLLLGYEGLSLYSSTLDKSVRRFLINMGYFSKNVRRISSIGGSDFSDSLLNVRYYLSQKDKSIKIIRNPTAIGNGLLTSAAIKKGSFNKRNIFENQEKIWKILLPGEKTLFQNVQVLKVKRLERDKYLVKIKAPAAGILYCAQNYLDEDGTQQQVLKKIKKIRGTETIQIKLSSYSRKQFKSKNLKILNQARLLAGMKKLKKNEFQLKHKNGSSWLIGETKNIDTKRMLTFSIPFDTGWQVFCNGKKLKTTRSLGTFLAVSLPKGNSKIILHYQTPGSRAGLILSLLGTFWLGIEWLLLRKKSSS</sequence>
<dbReference type="OrthoDB" id="9815466at2"/>
<protein>
    <recommendedName>
        <fullName evidence="4">Integral membrane protein</fullName>
    </recommendedName>
</protein>
<dbReference type="EMBL" id="AZEH01000039">
    <property type="protein sequence ID" value="KRL04479.1"/>
    <property type="molecule type" value="Genomic_DNA"/>
</dbReference>
<feature type="transmembrane region" description="Helical" evidence="1">
    <location>
        <begin position="237"/>
        <end position="255"/>
    </location>
</feature>
<feature type="transmembrane region" description="Helical" evidence="1">
    <location>
        <begin position="326"/>
        <end position="349"/>
    </location>
</feature>
<feature type="transmembrane region" description="Helical" evidence="1">
    <location>
        <begin position="81"/>
        <end position="100"/>
    </location>
</feature>
<feature type="transmembrane region" description="Helical" evidence="1">
    <location>
        <begin position="435"/>
        <end position="453"/>
    </location>
</feature>
<keyword evidence="3" id="KW-1185">Reference proteome</keyword>
<feature type="transmembrane region" description="Helical" evidence="1">
    <location>
        <begin position="355"/>
        <end position="373"/>
    </location>
</feature>
<reference evidence="2 3" key="1">
    <citation type="journal article" date="2015" name="Genome Announc.">
        <title>Expanding the biotechnology potential of lactobacilli through comparative genomics of 213 strains and associated genera.</title>
        <authorList>
            <person name="Sun Z."/>
            <person name="Harris H.M."/>
            <person name="McCann A."/>
            <person name="Guo C."/>
            <person name="Argimon S."/>
            <person name="Zhang W."/>
            <person name="Yang X."/>
            <person name="Jeffery I.B."/>
            <person name="Cooney J.C."/>
            <person name="Kagawa T.F."/>
            <person name="Liu W."/>
            <person name="Song Y."/>
            <person name="Salvetti E."/>
            <person name="Wrobel A."/>
            <person name="Rasinkangas P."/>
            <person name="Parkhill J."/>
            <person name="Rea M.C."/>
            <person name="O'Sullivan O."/>
            <person name="Ritari J."/>
            <person name="Douillard F.P."/>
            <person name="Paul Ross R."/>
            <person name="Yang R."/>
            <person name="Briner A.E."/>
            <person name="Felis G.E."/>
            <person name="de Vos W.M."/>
            <person name="Barrangou R."/>
            <person name="Klaenhammer T.R."/>
            <person name="Caufield P.W."/>
            <person name="Cui Y."/>
            <person name="Zhang H."/>
            <person name="O'Toole P.W."/>
        </authorList>
    </citation>
    <scope>NUCLEOTIDE SEQUENCE [LARGE SCALE GENOMIC DNA]</scope>
    <source>
        <strain evidence="2 3">DSM 19972</strain>
    </source>
</reference>
<proteinExistence type="predicted"/>
<dbReference type="Proteomes" id="UP000051686">
    <property type="component" value="Unassembled WGS sequence"/>
</dbReference>
<dbReference type="AlphaFoldDB" id="A0A0R1M8J5"/>
<feature type="transmembrane region" description="Helical" evidence="1">
    <location>
        <begin position="184"/>
        <end position="217"/>
    </location>
</feature>
<keyword evidence="1" id="KW-0812">Transmembrane</keyword>
<feature type="transmembrane region" description="Helical" evidence="1">
    <location>
        <begin position="12"/>
        <end position="32"/>
    </location>
</feature>